<dbReference type="GO" id="GO:0016757">
    <property type="term" value="F:glycosyltransferase activity"/>
    <property type="evidence" value="ECO:0007669"/>
    <property type="project" value="UniProtKB-KW"/>
</dbReference>
<protein>
    <submittedName>
        <fullName evidence="6">UDP-Gal:alpha-D-GlcNAc-diphosphoundecaprenol beta-1,3-galactosyltransferase</fullName>
    </submittedName>
</protein>
<reference evidence="6" key="1">
    <citation type="submission" date="2015-01" db="EMBL/GenBank/DDBJ databases">
        <authorList>
            <person name="Xiang T."/>
            <person name="Song Y."/>
            <person name="Huang L."/>
            <person name="Wang B."/>
            <person name="Wu P."/>
        </authorList>
    </citation>
    <scope>NUCLEOTIDE SEQUENCE</scope>
    <source>
        <strain evidence="6">K 11a</strain>
    </source>
</reference>
<evidence type="ECO:0000256" key="2">
    <source>
        <dbReference type="ARBA" id="ARBA00022676"/>
    </source>
</evidence>
<keyword evidence="2 6" id="KW-0328">Glycosyltransferase</keyword>
<reference evidence="6" key="2">
    <citation type="journal article" date="2016" name="PLoS ONE">
        <title>Comparison of O-Antigen Gene Clusters of All O-Serogroups of Escherichia coli and Proposal for Adopting a New Nomenclature for O-Typing.</title>
        <authorList>
            <person name="DebRoy C."/>
            <person name="Fratamico P.M."/>
            <person name="Yan X."/>
            <person name="Baranzoni G."/>
            <person name="Liu Y."/>
            <person name="Needleman D.S."/>
            <person name="Tebbs R."/>
            <person name="O'Connell C.D."/>
            <person name="Allred A."/>
            <person name="Swimley M."/>
            <person name="Mwangi M."/>
            <person name="Kapur V."/>
            <person name="Raygoza Garay J.A."/>
            <person name="Roberts E.L."/>
            <person name="Katani R."/>
        </authorList>
    </citation>
    <scope>NUCLEOTIDE SEQUENCE</scope>
    <source>
        <strain evidence="6">K 11a</strain>
    </source>
</reference>
<keyword evidence="4" id="KW-1133">Transmembrane helix</keyword>
<evidence type="ECO:0000256" key="1">
    <source>
        <dbReference type="ARBA" id="ARBA00006739"/>
    </source>
</evidence>
<evidence type="ECO:0000256" key="4">
    <source>
        <dbReference type="SAM" id="Phobius"/>
    </source>
</evidence>
<keyword evidence="4" id="KW-0472">Membrane</keyword>
<dbReference type="AlphaFoldDB" id="A0A0D3QUJ2"/>
<gene>
    <name evidence="6" type="primary">wbbD</name>
</gene>
<dbReference type="InterPro" id="IPR029044">
    <property type="entry name" value="Nucleotide-diphossugar_trans"/>
</dbReference>
<evidence type="ECO:0000313" key="6">
    <source>
        <dbReference type="EMBL" id="AJR19390.1"/>
    </source>
</evidence>
<dbReference type="InterPro" id="IPR001173">
    <property type="entry name" value="Glyco_trans_2-like"/>
</dbReference>
<evidence type="ECO:0000259" key="5">
    <source>
        <dbReference type="Pfam" id="PF00535"/>
    </source>
</evidence>
<dbReference type="PANTHER" id="PTHR43685">
    <property type="entry name" value="GLYCOSYLTRANSFERASE"/>
    <property type="match status" value="1"/>
</dbReference>
<keyword evidence="4" id="KW-0812">Transmembrane</keyword>
<feature type="transmembrane region" description="Helical" evidence="4">
    <location>
        <begin position="234"/>
        <end position="253"/>
    </location>
</feature>
<sequence>MKFSVLMSVYKDDNPLYLNQSIESIWIHQTLKPTQIVLVQDGVLTEALYGVVNKWKQKVGDSFTIVSLDRNMGLGAALNRGLLYCKYELVARMDSDDVALPYRFQIQVEYMIKNCEIIASSGYVEEWDEEMGTLLGIRYVPLGTDSIIKMARFRSPLSHPASIFRRDIVLSLGGYPELRKAQDFALWSLLLKNKYKLSNLGTVLVKMRAGNSMIYRRGFSHLRYEMELLKYQRMIGFLPFGLFCVNFVLKAGLRLSPGFVKKIAYKFLR</sequence>
<accession>A0A0D3QUJ2</accession>
<dbReference type="EMBL" id="KP710592">
    <property type="protein sequence ID" value="AJR19390.1"/>
    <property type="molecule type" value="Genomic_DNA"/>
</dbReference>
<dbReference type="PANTHER" id="PTHR43685:SF5">
    <property type="entry name" value="GLYCOSYLTRANSFERASE EPSE-RELATED"/>
    <property type="match status" value="1"/>
</dbReference>
<dbReference type="Gene3D" id="3.90.550.10">
    <property type="entry name" value="Spore Coat Polysaccharide Biosynthesis Protein SpsA, Chain A"/>
    <property type="match status" value="1"/>
</dbReference>
<feature type="domain" description="Glycosyltransferase 2-like" evidence="5">
    <location>
        <begin position="4"/>
        <end position="128"/>
    </location>
</feature>
<organism evidence="6">
    <name type="scientific">Escherichia coli</name>
    <dbReference type="NCBI Taxonomy" id="562"/>
    <lineage>
        <taxon>Bacteria</taxon>
        <taxon>Pseudomonadati</taxon>
        <taxon>Pseudomonadota</taxon>
        <taxon>Gammaproteobacteria</taxon>
        <taxon>Enterobacterales</taxon>
        <taxon>Enterobacteriaceae</taxon>
        <taxon>Escherichia</taxon>
    </lineage>
</organism>
<proteinExistence type="inferred from homology"/>
<keyword evidence="3 6" id="KW-0808">Transferase</keyword>
<name>A0A0D3QUJ2_ECOLX</name>
<dbReference type="SUPFAM" id="SSF53448">
    <property type="entry name" value="Nucleotide-diphospho-sugar transferases"/>
    <property type="match status" value="1"/>
</dbReference>
<comment type="similarity">
    <text evidence="1">Belongs to the glycosyltransferase 2 family.</text>
</comment>
<dbReference type="InterPro" id="IPR050834">
    <property type="entry name" value="Glycosyltransf_2"/>
</dbReference>
<dbReference type="Pfam" id="PF00535">
    <property type="entry name" value="Glycos_transf_2"/>
    <property type="match status" value="1"/>
</dbReference>
<evidence type="ECO:0000256" key="3">
    <source>
        <dbReference type="ARBA" id="ARBA00022679"/>
    </source>
</evidence>